<proteinExistence type="predicted"/>
<evidence type="ECO:0000259" key="1">
    <source>
        <dbReference type="Pfam" id="PF20150"/>
    </source>
</evidence>
<dbReference type="Proteomes" id="UP000076744">
    <property type="component" value="Unassembled WGS sequence"/>
</dbReference>
<gene>
    <name evidence="2" type="ORF">ISF_06823</name>
</gene>
<evidence type="ECO:0000313" key="2">
    <source>
        <dbReference type="EMBL" id="OAA58284.1"/>
    </source>
</evidence>
<dbReference type="OrthoDB" id="3546385at2759"/>
<dbReference type="RefSeq" id="XP_018702467.1">
    <property type="nucleotide sequence ID" value="XM_018850427.1"/>
</dbReference>
<keyword evidence="3" id="KW-1185">Reference proteome</keyword>
<dbReference type="AlphaFoldDB" id="A0A167R5B1"/>
<dbReference type="EMBL" id="AZHB01000018">
    <property type="protein sequence ID" value="OAA58284.1"/>
    <property type="molecule type" value="Genomic_DNA"/>
</dbReference>
<comment type="caution">
    <text evidence="2">The sequence shown here is derived from an EMBL/GenBank/DDBJ whole genome shotgun (WGS) entry which is preliminary data.</text>
</comment>
<name>A0A167R5B1_CORFA</name>
<reference evidence="2 3" key="1">
    <citation type="journal article" date="2016" name="Genome Biol. Evol.">
        <title>Divergent and convergent evolution of fungal pathogenicity.</title>
        <authorList>
            <person name="Shang Y."/>
            <person name="Xiao G."/>
            <person name="Zheng P."/>
            <person name="Cen K."/>
            <person name="Zhan S."/>
            <person name="Wang C."/>
        </authorList>
    </citation>
    <scope>NUCLEOTIDE SEQUENCE [LARGE SCALE GENOMIC DNA]</scope>
    <source>
        <strain evidence="2 3">ARSEF 2679</strain>
    </source>
</reference>
<protein>
    <recommendedName>
        <fullName evidence="1">2EXR domain-containing protein</fullName>
    </recommendedName>
</protein>
<dbReference type="GeneID" id="30023115"/>
<dbReference type="InterPro" id="IPR045518">
    <property type="entry name" value="2EXR"/>
</dbReference>
<evidence type="ECO:0000313" key="3">
    <source>
        <dbReference type="Proteomes" id="UP000076744"/>
    </source>
</evidence>
<sequence>MATPLFTLFPRLPTEIRLQIWRIALEPEPPGPVLFPFKSGCWQPRRLTPADPHFDPVRDELNLTLEFRHELLDEVFFHVPLYSVNQEARSVAWPYIASQNLRRRSSHDDDDDDASCRFARRFDPSRDVLLLPRAEAERALLSESLDRLFEPDLTGRDVDCPWPAVSRLAVTSTAAAPGAGAGDVVAAPDYGALVELCQDLRTVYLVLDPPGGWRSEGGGGRHWEVAGADKPALTFAWQMSDGVTSWSIECSEEEGVVAELVHQIKRRRDGLVDTLVELGVDWFEILGVYAVER</sequence>
<accession>A0A167R5B1</accession>
<feature type="domain" description="2EXR" evidence="1">
    <location>
        <begin position="6"/>
        <end position="129"/>
    </location>
</feature>
<organism evidence="2 3">
    <name type="scientific">Cordyceps fumosorosea (strain ARSEF 2679)</name>
    <name type="common">Isaria fumosorosea</name>
    <dbReference type="NCBI Taxonomy" id="1081104"/>
    <lineage>
        <taxon>Eukaryota</taxon>
        <taxon>Fungi</taxon>
        <taxon>Dikarya</taxon>
        <taxon>Ascomycota</taxon>
        <taxon>Pezizomycotina</taxon>
        <taxon>Sordariomycetes</taxon>
        <taxon>Hypocreomycetidae</taxon>
        <taxon>Hypocreales</taxon>
        <taxon>Cordycipitaceae</taxon>
        <taxon>Cordyceps</taxon>
    </lineage>
</organism>
<dbReference type="Pfam" id="PF20150">
    <property type="entry name" value="2EXR"/>
    <property type="match status" value="1"/>
</dbReference>